<dbReference type="PANTHER" id="PTHR46268">
    <property type="entry name" value="STRESS RESPONSE PROTEIN NHAX"/>
    <property type="match status" value="1"/>
</dbReference>
<dbReference type="SUPFAM" id="SSF52402">
    <property type="entry name" value="Adenine nucleotide alpha hydrolases-like"/>
    <property type="match status" value="1"/>
</dbReference>
<dbReference type="Proteomes" id="UP000249204">
    <property type="component" value="Unassembled WGS sequence"/>
</dbReference>
<dbReference type="InterPro" id="IPR006016">
    <property type="entry name" value="UspA"/>
</dbReference>
<dbReference type="RefSeq" id="WP_111272637.1">
    <property type="nucleotide sequence ID" value="NZ_QKWW01000075.1"/>
</dbReference>
<dbReference type="PRINTS" id="PR01438">
    <property type="entry name" value="UNVRSLSTRESS"/>
</dbReference>
<proteinExistence type="inferred from homology"/>
<comment type="similarity">
    <text evidence="1">Belongs to the universal stress protein A family.</text>
</comment>
<evidence type="ECO:0000313" key="4">
    <source>
        <dbReference type="Proteomes" id="UP000249204"/>
    </source>
</evidence>
<evidence type="ECO:0000259" key="2">
    <source>
        <dbReference type="Pfam" id="PF00582"/>
    </source>
</evidence>
<dbReference type="InterPro" id="IPR014729">
    <property type="entry name" value="Rossmann-like_a/b/a_fold"/>
</dbReference>
<accession>A0A2W6NB55</accession>
<name>A0A2W6NB55_9BACL</name>
<comment type="caution">
    <text evidence="3">The sequence shown here is derived from an EMBL/GenBank/DDBJ whole genome shotgun (WGS) entry which is preliminary data.</text>
</comment>
<gene>
    <name evidence="3" type="ORF">DN757_23630</name>
</gene>
<dbReference type="InterPro" id="IPR006015">
    <property type="entry name" value="Universal_stress_UspA"/>
</dbReference>
<dbReference type="CDD" id="cd00293">
    <property type="entry name" value="USP-like"/>
    <property type="match status" value="1"/>
</dbReference>
<evidence type="ECO:0000256" key="1">
    <source>
        <dbReference type="ARBA" id="ARBA00008791"/>
    </source>
</evidence>
<evidence type="ECO:0000313" key="3">
    <source>
        <dbReference type="EMBL" id="PZT53184.1"/>
    </source>
</evidence>
<dbReference type="AlphaFoldDB" id="A0A2W6NB55"/>
<dbReference type="Gene3D" id="3.40.50.620">
    <property type="entry name" value="HUPs"/>
    <property type="match status" value="1"/>
</dbReference>
<dbReference type="Pfam" id="PF00582">
    <property type="entry name" value="Usp"/>
    <property type="match status" value="1"/>
</dbReference>
<reference evidence="3 4" key="1">
    <citation type="submission" date="2018-06" db="EMBL/GenBank/DDBJ databases">
        <title>Isolation of heavy metals resistant Paenibacillus silvae NC2 from Gold-Copper mine in ZiJin, China.</title>
        <authorList>
            <person name="Xu J."/>
            <person name="Mazhar H.S."/>
            <person name="Rensing C."/>
        </authorList>
    </citation>
    <scope>NUCLEOTIDE SEQUENCE [LARGE SCALE GENOMIC DNA]</scope>
    <source>
        <strain evidence="3 4">NC2</strain>
    </source>
</reference>
<dbReference type="PANTHER" id="PTHR46268:SF6">
    <property type="entry name" value="UNIVERSAL STRESS PROTEIN UP12"/>
    <property type="match status" value="1"/>
</dbReference>
<protein>
    <submittedName>
        <fullName evidence="3">Universal stress protein</fullName>
    </submittedName>
</protein>
<sequence length="140" mass="15100">MLKRLLVAVDGSDHANKALEQALMLAEQMKHPVSLTIVHVNPSISINEPALGVDLEERIAEEGKHIIEPVKKRLAERGVPYETLLVAGDPVTEICRAAREQACEWIVMGTGGKSVLAEIVVGSVSHGVLKHAECPVLTVK</sequence>
<dbReference type="EMBL" id="QKWW01000075">
    <property type="protein sequence ID" value="PZT53184.1"/>
    <property type="molecule type" value="Genomic_DNA"/>
</dbReference>
<feature type="domain" description="UspA" evidence="2">
    <location>
        <begin position="1"/>
        <end position="140"/>
    </location>
</feature>
<organism evidence="3 4">
    <name type="scientific">Paenibacillus silvae</name>
    <dbReference type="NCBI Taxonomy" id="1325358"/>
    <lineage>
        <taxon>Bacteria</taxon>
        <taxon>Bacillati</taxon>
        <taxon>Bacillota</taxon>
        <taxon>Bacilli</taxon>
        <taxon>Bacillales</taxon>
        <taxon>Paenibacillaceae</taxon>
        <taxon>Paenibacillus</taxon>
    </lineage>
</organism>